<dbReference type="PANTHER" id="PTHR43792:SF16">
    <property type="entry name" value="N-ACETYLTRANSFERASE DOMAIN-CONTAINING PROTEIN"/>
    <property type="match status" value="1"/>
</dbReference>
<dbReference type="Proteomes" id="UP000016931">
    <property type="component" value="Unassembled WGS sequence"/>
</dbReference>
<dbReference type="InterPro" id="IPR016181">
    <property type="entry name" value="Acyl_CoA_acyltransferase"/>
</dbReference>
<evidence type="ECO:0000313" key="3">
    <source>
        <dbReference type="EMBL" id="EMF12707.1"/>
    </source>
</evidence>
<reference evidence="3 4" key="1">
    <citation type="journal article" date="2012" name="PLoS Pathog.">
        <title>Diverse lifestyles and strategies of plant pathogenesis encoded in the genomes of eighteen Dothideomycetes fungi.</title>
        <authorList>
            <person name="Ohm R.A."/>
            <person name="Feau N."/>
            <person name="Henrissat B."/>
            <person name="Schoch C.L."/>
            <person name="Horwitz B.A."/>
            <person name="Barry K.W."/>
            <person name="Condon B.J."/>
            <person name="Copeland A.C."/>
            <person name="Dhillon B."/>
            <person name="Glaser F."/>
            <person name="Hesse C.N."/>
            <person name="Kosti I."/>
            <person name="LaButti K."/>
            <person name="Lindquist E.A."/>
            <person name="Lucas S."/>
            <person name="Salamov A.A."/>
            <person name="Bradshaw R.E."/>
            <person name="Ciuffetti L."/>
            <person name="Hamelin R.C."/>
            <person name="Kema G.H.J."/>
            <person name="Lawrence C."/>
            <person name="Scott J.A."/>
            <person name="Spatafora J.W."/>
            <person name="Turgeon B.G."/>
            <person name="de Wit P.J.G.M."/>
            <person name="Zhong S."/>
            <person name="Goodwin S.B."/>
            <person name="Grigoriev I.V."/>
        </authorList>
    </citation>
    <scope>NUCLEOTIDE SEQUENCE [LARGE SCALE GENOMIC DNA]</scope>
    <source>
        <strain evidence="3 4">SO2202</strain>
    </source>
</reference>
<name>M3AYS9_SPHMS</name>
<dbReference type="eggNOG" id="ENOG502S37A">
    <property type="taxonomic scope" value="Eukaryota"/>
</dbReference>
<organism evidence="3 4">
    <name type="scientific">Sphaerulina musiva (strain SO2202)</name>
    <name type="common">Poplar stem canker fungus</name>
    <name type="synonym">Septoria musiva</name>
    <dbReference type="NCBI Taxonomy" id="692275"/>
    <lineage>
        <taxon>Eukaryota</taxon>
        <taxon>Fungi</taxon>
        <taxon>Dikarya</taxon>
        <taxon>Ascomycota</taxon>
        <taxon>Pezizomycotina</taxon>
        <taxon>Dothideomycetes</taxon>
        <taxon>Dothideomycetidae</taxon>
        <taxon>Mycosphaerellales</taxon>
        <taxon>Mycosphaerellaceae</taxon>
        <taxon>Sphaerulina</taxon>
    </lineage>
</organism>
<dbReference type="EMBL" id="KB456264">
    <property type="protein sequence ID" value="EMF12707.1"/>
    <property type="molecule type" value="Genomic_DNA"/>
</dbReference>
<evidence type="ECO:0000259" key="2">
    <source>
        <dbReference type="Pfam" id="PF13302"/>
    </source>
</evidence>
<feature type="compositionally biased region" description="Polar residues" evidence="1">
    <location>
        <begin position="1"/>
        <end position="11"/>
    </location>
</feature>
<dbReference type="InterPro" id="IPR051531">
    <property type="entry name" value="N-acetyltransferase"/>
</dbReference>
<gene>
    <name evidence="3" type="ORF">SEPMUDRAFT_149298</name>
</gene>
<dbReference type="Pfam" id="PF13302">
    <property type="entry name" value="Acetyltransf_3"/>
    <property type="match status" value="1"/>
</dbReference>
<keyword evidence="3" id="KW-0808">Transferase</keyword>
<dbReference type="RefSeq" id="XP_016760828.1">
    <property type="nucleotide sequence ID" value="XM_016905472.1"/>
</dbReference>
<evidence type="ECO:0000256" key="1">
    <source>
        <dbReference type="SAM" id="MobiDB-lite"/>
    </source>
</evidence>
<dbReference type="Gene3D" id="3.40.630.30">
    <property type="match status" value="1"/>
</dbReference>
<dbReference type="PANTHER" id="PTHR43792">
    <property type="entry name" value="GNAT FAMILY, PUTATIVE (AFU_ORTHOLOGUE AFUA_3G00765)-RELATED-RELATED"/>
    <property type="match status" value="1"/>
</dbReference>
<dbReference type="GO" id="GO:0016747">
    <property type="term" value="F:acyltransferase activity, transferring groups other than amino-acyl groups"/>
    <property type="evidence" value="ECO:0007669"/>
    <property type="project" value="InterPro"/>
</dbReference>
<dbReference type="OMA" id="YGVQKLG"/>
<feature type="region of interest" description="Disordered" evidence="1">
    <location>
        <begin position="1"/>
        <end position="28"/>
    </location>
</feature>
<proteinExistence type="predicted"/>
<evidence type="ECO:0000313" key="4">
    <source>
        <dbReference type="Proteomes" id="UP000016931"/>
    </source>
</evidence>
<dbReference type="SUPFAM" id="SSF55729">
    <property type="entry name" value="Acyl-CoA N-acyltransferases (Nat)"/>
    <property type="match status" value="1"/>
</dbReference>
<keyword evidence="4" id="KW-1185">Reference proteome</keyword>
<dbReference type="OrthoDB" id="630895at2759"/>
<dbReference type="AlphaFoldDB" id="M3AYS9"/>
<protein>
    <submittedName>
        <fullName evidence="3">Acyl-CoA N-acyltransferase</fullName>
    </submittedName>
</protein>
<feature type="region of interest" description="Disordered" evidence="1">
    <location>
        <begin position="105"/>
        <end position="125"/>
    </location>
</feature>
<feature type="compositionally biased region" description="Basic and acidic residues" evidence="1">
    <location>
        <begin position="12"/>
        <end position="28"/>
    </location>
</feature>
<sequence length="230" mass="25275">MLQKSTTASESPSHERRSQREDEMTESKFRIETERLVLTHLQPSVSSHCDFMVKLWNTKEFIASTGGKPTSITTTEAARKLIENRFQAEYARNGYGTYLVSLKSPPGNESSEAIPPPPSEEEPIGTVSLTRGAHPTAYSAPDLGFAILPDYMRKGYAREAATGLLAWAESELHVYDVLGLCDPTNEGSNGVFRSLGFVDRGVRTLKEFGNVQGAVWVKPGMAEDLSVYGL</sequence>
<dbReference type="HOGENOM" id="CLU_013985_3_1_1"/>
<keyword evidence="3" id="KW-0012">Acyltransferase</keyword>
<dbReference type="InterPro" id="IPR000182">
    <property type="entry name" value="GNAT_dom"/>
</dbReference>
<feature type="domain" description="N-acetyltransferase" evidence="2">
    <location>
        <begin position="35"/>
        <end position="198"/>
    </location>
</feature>
<accession>M3AYS9</accession>
<dbReference type="GeneID" id="27902609"/>